<dbReference type="PANTHER" id="PTHR43442:SF3">
    <property type="entry name" value="GLUCONOKINASE-RELATED"/>
    <property type="match status" value="1"/>
</dbReference>
<dbReference type="GO" id="GO:0046316">
    <property type="term" value="F:gluconokinase activity"/>
    <property type="evidence" value="ECO:0007669"/>
    <property type="project" value="UniProtKB-EC"/>
</dbReference>
<evidence type="ECO:0000256" key="1">
    <source>
        <dbReference type="ARBA" id="ARBA00004875"/>
    </source>
</evidence>
<keyword evidence="10" id="KW-1185">Reference proteome</keyword>
<evidence type="ECO:0000313" key="11">
    <source>
        <dbReference type="WBParaSite" id="SSLN_0000760201-mRNA-1"/>
    </source>
</evidence>
<sequence length="223" mass="24947">MVAIVLMGPCGNGKTTVGTALMYRTGWPFVEGDNFHSEENKTKMGQGRPLTDEDRMPWLQALHKVLLRNSNDGCNVILACSALKRHYRDVLIGPENLPILFVHLNAQKGVLEKRVETRLGHFMPARLVASQLETLEMPSKEENAIILDSTVMSVLEIVDQIIKHVNALYTILFIDSTSNHRCYALTHFNVCARSSNRALMLCTFATSKMTLMSTLVSADDEVR</sequence>
<dbReference type="EMBL" id="UYSU01034093">
    <property type="protein sequence ID" value="VDL93719.1"/>
    <property type="molecule type" value="Genomic_DNA"/>
</dbReference>
<dbReference type="PANTHER" id="PTHR43442">
    <property type="entry name" value="GLUCONOKINASE-RELATED"/>
    <property type="match status" value="1"/>
</dbReference>
<dbReference type="UniPathway" id="UPA00792"/>
<protein>
    <recommendedName>
        <fullName evidence="8">Gluconokinase</fullName>
        <ecNumber evidence="8">2.7.1.12</ecNumber>
    </recommendedName>
</protein>
<dbReference type="EC" id="2.7.1.12" evidence="8"/>
<comment type="catalytic activity">
    <reaction evidence="7 8">
        <text>D-gluconate + ATP = 6-phospho-D-gluconate + ADP + H(+)</text>
        <dbReference type="Rhea" id="RHEA:19433"/>
        <dbReference type="ChEBI" id="CHEBI:15378"/>
        <dbReference type="ChEBI" id="CHEBI:18391"/>
        <dbReference type="ChEBI" id="CHEBI:30616"/>
        <dbReference type="ChEBI" id="CHEBI:58759"/>
        <dbReference type="ChEBI" id="CHEBI:456216"/>
        <dbReference type="EC" id="2.7.1.12"/>
    </reaction>
</comment>
<accession>A0A183SSY6</accession>
<keyword evidence="4 8" id="KW-0547">Nucleotide-binding</keyword>
<comment type="pathway">
    <text evidence="1 8">Carbohydrate acid metabolism; D-gluconate degradation.</text>
</comment>
<keyword evidence="3 8" id="KW-0808">Transferase</keyword>
<name>A0A183SSY6_SCHSO</name>
<evidence type="ECO:0000256" key="6">
    <source>
        <dbReference type="ARBA" id="ARBA00022840"/>
    </source>
</evidence>
<evidence type="ECO:0000256" key="8">
    <source>
        <dbReference type="RuleBase" id="RU363066"/>
    </source>
</evidence>
<dbReference type="AlphaFoldDB" id="A0A183SSY6"/>
<evidence type="ECO:0000313" key="9">
    <source>
        <dbReference type="EMBL" id="VDL93719.1"/>
    </source>
</evidence>
<dbReference type="STRING" id="70667.A0A183SSY6"/>
<dbReference type="GO" id="GO:0005975">
    <property type="term" value="P:carbohydrate metabolic process"/>
    <property type="evidence" value="ECO:0007669"/>
    <property type="project" value="InterPro"/>
</dbReference>
<gene>
    <name evidence="9" type="ORF">SSLN_LOCUS7334</name>
</gene>
<dbReference type="Pfam" id="PF13671">
    <property type="entry name" value="AAA_33"/>
    <property type="match status" value="1"/>
</dbReference>
<dbReference type="SUPFAM" id="SSF52540">
    <property type="entry name" value="P-loop containing nucleoside triphosphate hydrolases"/>
    <property type="match status" value="1"/>
</dbReference>
<dbReference type="FunFam" id="3.40.50.300:FF:000522">
    <property type="entry name" value="Gluconokinase"/>
    <property type="match status" value="1"/>
</dbReference>
<proteinExistence type="inferred from homology"/>
<dbReference type="GO" id="GO:0005737">
    <property type="term" value="C:cytoplasm"/>
    <property type="evidence" value="ECO:0007669"/>
    <property type="project" value="TreeGrafter"/>
</dbReference>
<organism evidence="11">
    <name type="scientific">Schistocephalus solidus</name>
    <name type="common">Tapeworm</name>
    <dbReference type="NCBI Taxonomy" id="70667"/>
    <lineage>
        <taxon>Eukaryota</taxon>
        <taxon>Metazoa</taxon>
        <taxon>Spiralia</taxon>
        <taxon>Lophotrochozoa</taxon>
        <taxon>Platyhelminthes</taxon>
        <taxon>Cestoda</taxon>
        <taxon>Eucestoda</taxon>
        <taxon>Diphyllobothriidea</taxon>
        <taxon>Diphyllobothriidae</taxon>
        <taxon>Schistocephalus</taxon>
    </lineage>
</organism>
<comment type="similarity">
    <text evidence="2 8">Belongs to the gluconokinase GntK/GntV family.</text>
</comment>
<keyword evidence="5 8" id="KW-0418">Kinase</keyword>
<reference evidence="9 10" key="2">
    <citation type="submission" date="2018-11" db="EMBL/GenBank/DDBJ databases">
        <authorList>
            <consortium name="Pathogen Informatics"/>
        </authorList>
    </citation>
    <scope>NUCLEOTIDE SEQUENCE [LARGE SCALE GENOMIC DNA]</scope>
    <source>
        <strain evidence="9 10">NST_G2</strain>
    </source>
</reference>
<dbReference type="WBParaSite" id="SSLN_0000760201-mRNA-1">
    <property type="protein sequence ID" value="SSLN_0000760201-mRNA-1"/>
    <property type="gene ID" value="SSLN_0000760201"/>
</dbReference>
<evidence type="ECO:0000256" key="7">
    <source>
        <dbReference type="ARBA" id="ARBA00048090"/>
    </source>
</evidence>
<dbReference type="InterPro" id="IPR006001">
    <property type="entry name" value="Therm_gnt_kin"/>
</dbReference>
<evidence type="ECO:0000256" key="4">
    <source>
        <dbReference type="ARBA" id="ARBA00022741"/>
    </source>
</evidence>
<evidence type="ECO:0000256" key="5">
    <source>
        <dbReference type="ARBA" id="ARBA00022777"/>
    </source>
</evidence>
<keyword evidence="6 8" id="KW-0067">ATP-binding</keyword>
<evidence type="ECO:0000256" key="3">
    <source>
        <dbReference type="ARBA" id="ARBA00022679"/>
    </source>
</evidence>
<evidence type="ECO:0000313" key="10">
    <source>
        <dbReference type="Proteomes" id="UP000275846"/>
    </source>
</evidence>
<dbReference type="CDD" id="cd02021">
    <property type="entry name" value="GntK"/>
    <property type="match status" value="1"/>
</dbReference>
<dbReference type="Proteomes" id="UP000275846">
    <property type="component" value="Unassembled WGS sequence"/>
</dbReference>
<dbReference type="GO" id="GO:0005524">
    <property type="term" value="F:ATP binding"/>
    <property type="evidence" value="ECO:0007669"/>
    <property type="project" value="UniProtKB-KW"/>
</dbReference>
<dbReference type="InterPro" id="IPR027417">
    <property type="entry name" value="P-loop_NTPase"/>
</dbReference>
<evidence type="ECO:0000256" key="2">
    <source>
        <dbReference type="ARBA" id="ARBA00008420"/>
    </source>
</evidence>
<dbReference type="NCBIfam" id="TIGR01313">
    <property type="entry name" value="therm_gnt_kin"/>
    <property type="match status" value="1"/>
</dbReference>
<dbReference type="Gene3D" id="3.40.50.300">
    <property type="entry name" value="P-loop containing nucleotide triphosphate hydrolases"/>
    <property type="match status" value="1"/>
</dbReference>
<dbReference type="OrthoDB" id="275177at2759"/>
<reference evidence="11" key="1">
    <citation type="submission" date="2016-06" db="UniProtKB">
        <authorList>
            <consortium name="WormBaseParasite"/>
        </authorList>
    </citation>
    <scope>IDENTIFICATION</scope>
</reference>